<dbReference type="EMBL" id="QJKD01000008">
    <property type="protein sequence ID" value="PXX52007.1"/>
    <property type="molecule type" value="Genomic_DNA"/>
</dbReference>
<proteinExistence type="predicted"/>
<protein>
    <submittedName>
        <fullName evidence="3">Carbohydrate ABC transporter substrate-binding protein (CUT1 family)</fullName>
    </submittedName>
</protein>
<dbReference type="AlphaFoldDB" id="A0A2V3Y1L6"/>
<feature type="region of interest" description="Disordered" evidence="1">
    <location>
        <begin position="25"/>
        <end position="55"/>
    </location>
</feature>
<dbReference type="Pfam" id="PF01547">
    <property type="entry name" value="SBP_bac_1"/>
    <property type="match status" value="1"/>
</dbReference>
<keyword evidence="4" id="KW-1185">Reference proteome</keyword>
<feature type="compositionally biased region" description="Basic and acidic residues" evidence="1">
    <location>
        <begin position="26"/>
        <end position="40"/>
    </location>
</feature>
<reference evidence="3 4" key="1">
    <citation type="submission" date="2018-05" db="EMBL/GenBank/DDBJ databases">
        <title>Genomic Encyclopedia of Type Strains, Phase IV (KMG-IV): sequencing the most valuable type-strain genomes for metagenomic binning, comparative biology and taxonomic classification.</title>
        <authorList>
            <person name="Goeker M."/>
        </authorList>
    </citation>
    <scope>NUCLEOTIDE SEQUENCE [LARGE SCALE GENOMIC DNA]</scope>
    <source>
        <strain evidence="3 4">DSM 24995</strain>
    </source>
</reference>
<gene>
    <name evidence="3" type="ORF">DFR60_10892</name>
</gene>
<dbReference type="PANTHER" id="PTHR43649">
    <property type="entry name" value="ARABINOSE-BINDING PROTEIN-RELATED"/>
    <property type="match status" value="1"/>
</dbReference>
<dbReference type="InterPro" id="IPR050490">
    <property type="entry name" value="Bact_solute-bd_prot1"/>
</dbReference>
<evidence type="ECO:0000313" key="3">
    <source>
        <dbReference type="EMBL" id="PXX52007.1"/>
    </source>
</evidence>
<feature type="signal peptide" evidence="2">
    <location>
        <begin position="1"/>
        <end position="23"/>
    </location>
</feature>
<feature type="chain" id="PRO_5015928328" evidence="2">
    <location>
        <begin position="24"/>
        <end position="438"/>
    </location>
</feature>
<dbReference type="PROSITE" id="PS51257">
    <property type="entry name" value="PROKAR_LIPOPROTEIN"/>
    <property type="match status" value="1"/>
</dbReference>
<dbReference type="InterPro" id="IPR006059">
    <property type="entry name" value="SBP"/>
</dbReference>
<dbReference type="Gene3D" id="3.40.190.10">
    <property type="entry name" value="Periplasmic binding protein-like II"/>
    <property type="match status" value="2"/>
</dbReference>
<dbReference type="SUPFAM" id="SSF53850">
    <property type="entry name" value="Periplasmic binding protein-like II"/>
    <property type="match status" value="1"/>
</dbReference>
<evidence type="ECO:0000313" key="4">
    <source>
        <dbReference type="Proteomes" id="UP000248057"/>
    </source>
</evidence>
<accession>A0A2V3Y1L6</accession>
<sequence>MKKSLLVLGTAIILSLSITGCGADNTQKDQQTEQQSDQKSDTMAQETDEKNEPGKDVSGVLSFLSWYEEEKFQPLLDGFHELYPDVEFDFQHVPSENSQYDQKRSLLASTDELPDIFYLGPPVQSMAENGYLADLSDLEAVKRLPQNYQDAFSYDGKVVVYSPDAWVGGVFYNVDIYEEHNLEVPGTWDEFINNCQVLLDAGVKPLAVSSNMVDWFYWLHDTEVMIDDPQFDAKINTGETTFKEGYTDALSIFYADLVEKGFITKDMVGLSDDQRMDEFSSGQAAMTITGPWAVEGIYSKNPEINMSVFPFVSADGREISSGALNVGFAVSSGTKNKAAAEAFINYVGSDEGLKIYQGITGNFLGVEGIEYEISPVMEPLRRFAESGNFALPNVNWVYGSTLTPIVEKGLQEIVLGTKTQEELIQELDDKQTELMEGR</sequence>
<organism evidence="3 4">
    <name type="scientific">Hungatella effluvii</name>
    <dbReference type="NCBI Taxonomy" id="1096246"/>
    <lineage>
        <taxon>Bacteria</taxon>
        <taxon>Bacillati</taxon>
        <taxon>Bacillota</taxon>
        <taxon>Clostridia</taxon>
        <taxon>Lachnospirales</taxon>
        <taxon>Lachnospiraceae</taxon>
        <taxon>Hungatella</taxon>
    </lineage>
</organism>
<keyword evidence="2" id="KW-0732">Signal</keyword>
<comment type="caution">
    <text evidence="3">The sequence shown here is derived from an EMBL/GenBank/DDBJ whole genome shotgun (WGS) entry which is preliminary data.</text>
</comment>
<dbReference type="GeneID" id="86062496"/>
<dbReference type="Proteomes" id="UP000248057">
    <property type="component" value="Unassembled WGS sequence"/>
</dbReference>
<evidence type="ECO:0000256" key="1">
    <source>
        <dbReference type="SAM" id="MobiDB-lite"/>
    </source>
</evidence>
<dbReference type="RefSeq" id="WP_110323824.1">
    <property type="nucleotide sequence ID" value="NZ_QJKD01000008.1"/>
</dbReference>
<evidence type="ECO:0000256" key="2">
    <source>
        <dbReference type="SAM" id="SignalP"/>
    </source>
</evidence>
<name>A0A2V3Y1L6_9FIRM</name>
<dbReference type="PANTHER" id="PTHR43649:SF12">
    <property type="entry name" value="DIACETYLCHITOBIOSE BINDING PROTEIN DASA"/>
    <property type="match status" value="1"/>
</dbReference>